<sequence length="82" mass="9283">MPRYFFDTHDGAFHRDEDGTECADLDAVRREAMIFLPEIARWEIPKDGNQRAFTVLVRDESGAIVYTGTLTYAGLTLNNEAT</sequence>
<evidence type="ECO:0000259" key="1">
    <source>
        <dbReference type="Pfam" id="PF21834"/>
    </source>
</evidence>
<comment type="caution">
    <text evidence="2">The sequence shown here is derived from an EMBL/GenBank/DDBJ whole genome shotgun (WGS) entry which is preliminary data.</text>
</comment>
<dbReference type="Pfam" id="PF21834">
    <property type="entry name" value="DUF6894"/>
    <property type="match status" value="1"/>
</dbReference>
<evidence type="ECO:0000313" key="3">
    <source>
        <dbReference type="Proteomes" id="UP001480955"/>
    </source>
</evidence>
<gene>
    <name evidence="2" type="ORF">ABS772_04730</name>
</gene>
<evidence type="ECO:0000313" key="2">
    <source>
        <dbReference type="EMBL" id="MER2249216.1"/>
    </source>
</evidence>
<organism evidence="2 3">
    <name type="scientific">Methylorubrum podarium</name>
    <dbReference type="NCBI Taxonomy" id="200476"/>
    <lineage>
        <taxon>Bacteria</taxon>
        <taxon>Pseudomonadati</taxon>
        <taxon>Pseudomonadota</taxon>
        <taxon>Alphaproteobacteria</taxon>
        <taxon>Hyphomicrobiales</taxon>
        <taxon>Methylobacteriaceae</taxon>
        <taxon>Methylorubrum</taxon>
    </lineage>
</organism>
<protein>
    <recommendedName>
        <fullName evidence="1">DUF6894 domain-containing protein</fullName>
    </recommendedName>
</protein>
<reference evidence="2 3" key="1">
    <citation type="submission" date="2024-06" db="EMBL/GenBank/DDBJ databases">
        <authorList>
            <person name="Campbell A.G."/>
        </authorList>
    </citation>
    <scope>NUCLEOTIDE SEQUENCE [LARGE SCALE GENOMIC DNA]</scope>
    <source>
        <strain evidence="2 3">EM12</strain>
    </source>
</reference>
<dbReference type="InterPro" id="IPR054189">
    <property type="entry name" value="DUF6894"/>
</dbReference>
<name>A0ABV1QII8_9HYPH</name>
<proteinExistence type="predicted"/>
<feature type="domain" description="DUF6894" evidence="1">
    <location>
        <begin position="3"/>
        <end position="71"/>
    </location>
</feature>
<dbReference type="Proteomes" id="UP001480955">
    <property type="component" value="Unassembled WGS sequence"/>
</dbReference>
<dbReference type="RefSeq" id="WP_350392556.1">
    <property type="nucleotide sequence ID" value="NZ_JBELQE010000031.1"/>
</dbReference>
<dbReference type="EMBL" id="JBELQE010000031">
    <property type="protein sequence ID" value="MER2249216.1"/>
    <property type="molecule type" value="Genomic_DNA"/>
</dbReference>
<keyword evidence="3" id="KW-1185">Reference proteome</keyword>
<accession>A0ABV1QII8</accession>